<evidence type="ECO:0000313" key="5">
    <source>
        <dbReference type="Proteomes" id="UP001596087"/>
    </source>
</evidence>
<dbReference type="InterPro" id="IPR004398">
    <property type="entry name" value="RNA_MeTrfase_RsmD"/>
</dbReference>
<dbReference type="Proteomes" id="UP001596087">
    <property type="component" value="Unassembled WGS sequence"/>
</dbReference>
<dbReference type="PROSITE" id="PS00092">
    <property type="entry name" value="N6_MTASE"/>
    <property type="match status" value="1"/>
</dbReference>
<dbReference type="PIRSF" id="PIRSF004553">
    <property type="entry name" value="CHP00095"/>
    <property type="match status" value="1"/>
</dbReference>
<comment type="caution">
    <text evidence="4">The sequence shown here is derived from an EMBL/GenBank/DDBJ whole genome shotgun (WGS) entry which is preliminary data.</text>
</comment>
<feature type="region of interest" description="Disordered" evidence="3">
    <location>
        <begin position="1"/>
        <end position="25"/>
    </location>
</feature>
<dbReference type="InterPro" id="IPR029063">
    <property type="entry name" value="SAM-dependent_MTases_sf"/>
</dbReference>
<evidence type="ECO:0000256" key="1">
    <source>
        <dbReference type="ARBA" id="ARBA00022603"/>
    </source>
</evidence>
<dbReference type="PANTHER" id="PTHR43542:SF1">
    <property type="entry name" value="METHYLTRANSFERASE"/>
    <property type="match status" value="1"/>
</dbReference>
<sequence length="190" mass="20134">MTRIIGGSAGGRRITTPRGSATRPTSDRVREALFSAVESWCGSLHGLRFLDLYAGSGAVGLEAWSRGAGVVTLVEHDRRTAALIARNAVSLGFARADVVTGPVGATLRHAPAAPYDVVFLDPPYDLGDDDLAADLAALVDHGWLVPGALVVVERSARSPQPVWPSALDGQRERRYGETVLWYVHAASPAP</sequence>
<dbReference type="SUPFAM" id="SSF53335">
    <property type="entry name" value="S-adenosyl-L-methionine-dependent methyltransferases"/>
    <property type="match status" value="1"/>
</dbReference>
<dbReference type="EMBL" id="JBHSKD010000027">
    <property type="protein sequence ID" value="MFC5179147.1"/>
    <property type="molecule type" value="Genomic_DNA"/>
</dbReference>
<keyword evidence="1 4" id="KW-0489">Methyltransferase</keyword>
<name>A0ABW0BQL5_9ACTN</name>
<accession>A0ABW0BQL5</accession>
<dbReference type="NCBIfam" id="TIGR00095">
    <property type="entry name" value="16S rRNA (guanine(966)-N(2))-methyltransferase RsmD"/>
    <property type="match status" value="1"/>
</dbReference>
<keyword evidence="5" id="KW-1185">Reference proteome</keyword>
<organism evidence="4 5">
    <name type="scientific">Nocardioides taihuensis</name>
    <dbReference type="NCBI Taxonomy" id="1835606"/>
    <lineage>
        <taxon>Bacteria</taxon>
        <taxon>Bacillati</taxon>
        <taxon>Actinomycetota</taxon>
        <taxon>Actinomycetes</taxon>
        <taxon>Propionibacteriales</taxon>
        <taxon>Nocardioidaceae</taxon>
        <taxon>Nocardioides</taxon>
    </lineage>
</organism>
<dbReference type="PANTHER" id="PTHR43542">
    <property type="entry name" value="METHYLTRANSFERASE"/>
    <property type="match status" value="1"/>
</dbReference>
<evidence type="ECO:0000313" key="4">
    <source>
        <dbReference type="EMBL" id="MFC5179147.1"/>
    </source>
</evidence>
<proteinExistence type="predicted"/>
<gene>
    <name evidence="4" type="primary">rsmD</name>
    <name evidence="4" type="ORF">ACFPGP_20860</name>
</gene>
<keyword evidence="2 4" id="KW-0808">Transferase</keyword>
<dbReference type="Gene3D" id="3.40.50.150">
    <property type="entry name" value="Vaccinia Virus protein VP39"/>
    <property type="match status" value="1"/>
</dbReference>
<evidence type="ECO:0000256" key="2">
    <source>
        <dbReference type="ARBA" id="ARBA00022679"/>
    </source>
</evidence>
<dbReference type="RefSeq" id="WP_378593050.1">
    <property type="nucleotide sequence ID" value="NZ_JBHSKD010000027.1"/>
</dbReference>
<evidence type="ECO:0000256" key="3">
    <source>
        <dbReference type="SAM" id="MobiDB-lite"/>
    </source>
</evidence>
<dbReference type="GO" id="GO:0052913">
    <property type="term" value="F:16S rRNA (guanine(966)-N(2))-methyltransferase activity"/>
    <property type="evidence" value="ECO:0007669"/>
    <property type="project" value="UniProtKB-EC"/>
</dbReference>
<dbReference type="InterPro" id="IPR002052">
    <property type="entry name" value="DNA_methylase_N6_adenine_CS"/>
</dbReference>
<reference evidence="5" key="1">
    <citation type="journal article" date="2019" name="Int. J. Syst. Evol. Microbiol.">
        <title>The Global Catalogue of Microorganisms (GCM) 10K type strain sequencing project: providing services to taxonomists for standard genome sequencing and annotation.</title>
        <authorList>
            <consortium name="The Broad Institute Genomics Platform"/>
            <consortium name="The Broad Institute Genome Sequencing Center for Infectious Disease"/>
            <person name="Wu L."/>
            <person name="Ma J."/>
        </authorList>
    </citation>
    <scope>NUCLEOTIDE SEQUENCE [LARGE SCALE GENOMIC DNA]</scope>
    <source>
        <strain evidence="5">DFY41</strain>
    </source>
</reference>
<protein>
    <submittedName>
        <fullName evidence="4">16S rRNA (Guanine(966)-N(2))-methyltransferase RsmD</fullName>
        <ecNumber evidence="4">2.1.1.171</ecNumber>
    </submittedName>
</protein>
<dbReference type="Pfam" id="PF03602">
    <property type="entry name" value="Cons_hypoth95"/>
    <property type="match status" value="1"/>
</dbReference>
<feature type="compositionally biased region" description="Low complexity" evidence="3">
    <location>
        <begin position="1"/>
        <end position="16"/>
    </location>
</feature>
<dbReference type="CDD" id="cd02440">
    <property type="entry name" value="AdoMet_MTases"/>
    <property type="match status" value="1"/>
</dbReference>
<dbReference type="EC" id="2.1.1.171" evidence="4"/>